<feature type="region of interest" description="Disordered" evidence="1">
    <location>
        <begin position="72"/>
        <end position="154"/>
    </location>
</feature>
<organism evidence="2 3">
    <name type="scientific">Helicoverpa armigera</name>
    <name type="common">Cotton bollworm</name>
    <name type="synonym">Heliothis armigera</name>
    <dbReference type="NCBI Taxonomy" id="29058"/>
    <lineage>
        <taxon>Eukaryota</taxon>
        <taxon>Metazoa</taxon>
        <taxon>Ecdysozoa</taxon>
        <taxon>Arthropoda</taxon>
        <taxon>Hexapoda</taxon>
        <taxon>Insecta</taxon>
        <taxon>Pterygota</taxon>
        <taxon>Neoptera</taxon>
        <taxon>Endopterygota</taxon>
        <taxon>Lepidoptera</taxon>
        <taxon>Glossata</taxon>
        <taxon>Ditrysia</taxon>
        <taxon>Noctuoidea</taxon>
        <taxon>Noctuidae</taxon>
        <taxon>Heliothinae</taxon>
        <taxon>Helicoverpa</taxon>
    </lineage>
</organism>
<proteinExistence type="predicted"/>
<keyword evidence="3" id="KW-1185">Reference proteome</keyword>
<dbReference type="Proteomes" id="UP000249218">
    <property type="component" value="Unassembled WGS sequence"/>
</dbReference>
<sequence length="191" mass="22263">MVMLFEKYRLMVDKYNTTHRMKKNYYTMEHLMFLEDIENHYWEVEHLVNMLHEIENKYGINSTLDEPYVEELTSEEKKELEKKKDKKKKGAMDESEKGGKGGKGGTGGTGGKGKDKKDGTKGGAPELTSAERKLGLNPHNIKPPLPAGKSGKKKKGFRMKEYLYHKFNPTPTKKRMKLWPIDYGWEINYRW</sequence>
<name>A0A2W1B9S4_HELAM</name>
<feature type="compositionally biased region" description="Basic and acidic residues" evidence="1">
    <location>
        <begin position="90"/>
        <end position="99"/>
    </location>
</feature>
<evidence type="ECO:0000256" key="1">
    <source>
        <dbReference type="SAM" id="MobiDB-lite"/>
    </source>
</evidence>
<protein>
    <submittedName>
        <fullName evidence="2">Uncharacterized protein</fullName>
    </submittedName>
</protein>
<feature type="compositionally biased region" description="Gly residues" evidence="1">
    <location>
        <begin position="101"/>
        <end position="111"/>
    </location>
</feature>
<gene>
    <name evidence="2" type="primary">HaOG211290</name>
    <name evidence="2" type="ORF">B5X24_HaOG211290</name>
</gene>
<accession>A0A2W1B9S4</accession>
<evidence type="ECO:0000313" key="2">
    <source>
        <dbReference type="EMBL" id="PZC72339.1"/>
    </source>
</evidence>
<feature type="compositionally biased region" description="Basic and acidic residues" evidence="1">
    <location>
        <begin position="74"/>
        <end position="83"/>
    </location>
</feature>
<dbReference type="EMBL" id="KZ150195">
    <property type="protein sequence ID" value="PZC72339.1"/>
    <property type="molecule type" value="Genomic_DNA"/>
</dbReference>
<dbReference type="AlphaFoldDB" id="A0A2W1B9S4"/>
<evidence type="ECO:0000313" key="3">
    <source>
        <dbReference type="Proteomes" id="UP000249218"/>
    </source>
</evidence>
<dbReference type="OrthoDB" id="7378384at2759"/>
<reference evidence="2 3" key="1">
    <citation type="journal article" date="2017" name="BMC Biol.">
        <title>Genomic innovations, transcriptional plasticity and gene loss underlying the evolution and divergence of two highly polyphagous and invasive Helicoverpa pest species.</title>
        <authorList>
            <person name="Pearce S.L."/>
            <person name="Clarke D.F."/>
            <person name="East P.D."/>
            <person name="Elfekih S."/>
            <person name="Gordon K.H."/>
            <person name="Jermiin L.S."/>
            <person name="McGaughran A."/>
            <person name="Oakeshott J.G."/>
            <person name="Papanikolaou A."/>
            <person name="Perera O.P."/>
            <person name="Rane R.V."/>
            <person name="Richards S."/>
            <person name="Tay W.T."/>
            <person name="Walsh T.K."/>
            <person name="Anderson A."/>
            <person name="Anderson C.J."/>
            <person name="Asgari S."/>
            <person name="Board P.G."/>
            <person name="Bretschneider A."/>
            <person name="Campbell P.M."/>
            <person name="Chertemps T."/>
            <person name="Christeller J.T."/>
            <person name="Coppin C.W."/>
            <person name="Downes S.J."/>
            <person name="Duan G."/>
            <person name="Farnsworth C.A."/>
            <person name="Good R.T."/>
            <person name="Han L.B."/>
            <person name="Han Y.C."/>
            <person name="Hatje K."/>
            <person name="Horne I."/>
            <person name="Huang Y.P."/>
            <person name="Hughes D.S."/>
            <person name="Jacquin-Joly E."/>
            <person name="James W."/>
            <person name="Jhangiani S."/>
            <person name="Kollmar M."/>
            <person name="Kuwar S.S."/>
            <person name="Li S."/>
            <person name="Liu N.Y."/>
            <person name="Maibeche M.T."/>
            <person name="Miller J.R."/>
            <person name="Montagne N."/>
            <person name="Perry T."/>
            <person name="Qu J."/>
            <person name="Song S.V."/>
            <person name="Sutton G.G."/>
            <person name="Vogel H."/>
            <person name="Walenz B.P."/>
            <person name="Xu W."/>
            <person name="Zhang H.J."/>
            <person name="Zou Z."/>
            <person name="Batterham P."/>
            <person name="Edwards O.R."/>
            <person name="Feyereisen R."/>
            <person name="Gibbs R.A."/>
            <person name="Heckel D.G."/>
            <person name="McGrath A."/>
            <person name="Robin C."/>
            <person name="Scherer S.E."/>
            <person name="Worley K.C."/>
            <person name="Wu Y.D."/>
        </authorList>
    </citation>
    <scope>NUCLEOTIDE SEQUENCE [LARGE SCALE GENOMIC DNA]</scope>
    <source>
        <strain evidence="2">Harm_GR_Male_#8</strain>
        <tissue evidence="2">Whole organism</tissue>
    </source>
</reference>